<evidence type="ECO:0000313" key="2">
    <source>
        <dbReference type="Proteomes" id="UP000664203"/>
    </source>
</evidence>
<dbReference type="Proteomes" id="UP000664203">
    <property type="component" value="Unassembled WGS sequence"/>
</dbReference>
<evidence type="ECO:0000313" key="1">
    <source>
        <dbReference type="EMBL" id="CAF9943223.1"/>
    </source>
</evidence>
<name>A0A8H3JA63_9LECA</name>
<organism evidence="1 2">
    <name type="scientific">Alectoria fallacina</name>
    <dbReference type="NCBI Taxonomy" id="1903189"/>
    <lineage>
        <taxon>Eukaryota</taxon>
        <taxon>Fungi</taxon>
        <taxon>Dikarya</taxon>
        <taxon>Ascomycota</taxon>
        <taxon>Pezizomycotina</taxon>
        <taxon>Lecanoromycetes</taxon>
        <taxon>OSLEUM clade</taxon>
        <taxon>Lecanoromycetidae</taxon>
        <taxon>Lecanorales</taxon>
        <taxon>Lecanorineae</taxon>
        <taxon>Parmeliaceae</taxon>
        <taxon>Alectoria</taxon>
    </lineage>
</organism>
<dbReference type="AlphaFoldDB" id="A0A8H3JA63"/>
<dbReference type="EMBL" id="CAJPDR010000928">
    <property type="protein sequence ID" value="CAF9943223.1"/>
    <property type="molecule type" value="Genomic_DNA"/>
</dbReference>
<accession>A0A8H3JA63</accession>
<reference evidence="1" key="1">
    <citation type="submission" date="2021-03" db="EMBL/GenBank/DDBJ databases">
        <authorList>
            <person name="Tagirdzhanova G."/>
        </authorList>
    </citation>
    <scope>NUCLEOTIDE SEQUENCE</scope>
</reference>
<gene>
    <name evidence="1" type="ORF">ALECFALPRED_010855</name>
</gene>
<protein>
    <submittedName>
        <fullName evidence="1">Uncharacterized protein</fullName>
    </submittedName>
</protein>
<sequence>MDNEYTDPLKDGASTAKEPINYECDGCAIIPDVCGREKWYKCTTCDRYLNLSFRCIVDKDIIHASGHFWSDQVSTKVKWSESNTFATQRGERR</sequence>
<comment type="caution">
    <text evidence="1">The sequence shown here is derived from an EMBL/GenBank/DDBJ whole genome shotgun (WGS) entry which is preliminary data.</text>
</comment>
<keyword evidence="2" id="KW-1185">Reference proteome</keyword>
<proteinExistence type="predicted"/>